<organism evidence="2 3">
    <name type="scientific">Ramazzottius varieornatus</name>
    <name type="common">Water bear</name>
    <name type="synonym">Tardigrade</name>
    <dbReference type="NCBI Taxonomy" id="947166"/>
    <lineage>
        <taxon>Eukaryota</taxon>
        <taxon>Metazoa</taxon>
        <taxon>Ecdysozoa</taxon>
        <taxon>Tardigrada</taxon>
        <taxon>Eutardigrada</taxon>
        <taxon>Parachela</taxon>
        <taxon>Hypsibioidea</taxon>
        <taxon>Ramazzottiidae</taxon>
        <taxon>Ramazzottius</taxon>
    </lineage>
</organism>
<gene>
    <name evidence="2" type="primary">RvY_16345-1</name>
    <name evidence="2" type="synonym">RvY_16345.1</name>
    <name evidence="2" type="ORF">RvY_16345</name>
</gene>
<name>A0A1D1VY46_RAMVA</name>
<dbReference type="AlphaFoldDB" id="A0A1D1VY46"/>
<proteinExistence type="predicted"/>
<dbReference type="EMBL" id="BDGG01000013">
    <property type="protein sequence ID" value="GAV06335.1"/>
    <property type="molecule type" value="Genomic_DNA"/>
</dbReference>
<protein>
    <submittedName>
        <fullName evidence="2">Uncharacterized protein</fullName>
    </submittedName>
</protein>
<accession>A0A1D1VY46</accession>
<evidence type="ECO:0000313" key="2">
    <source>
        <dbReference type="EMBL" id="GAV06335.1"/>
    </source>
</evidence>
<dbReference type="Proteomes" id="UP000186922">
    <property type="component" value="Unassembled WGS sequence"/>
</dbReference>
<comment type="caution">
    <text evidence="2">The sequence shown here is derived from an EMBL/GenBank/DDBJ whole genome shotgun (WGS) entry which is preliminary data.</text>
</comment>
<evidence type="ECO:0000313" key="3">
    <source>
        <dbReference type="Proteomes" id="UP000186922"/>
    </source>
</evidence>
<evidence type="ECO:0000256" key="1">
    <source>
        <dbReference type="SAM" id="MobiDB-lite"/>
    </source>
</evidence>
<feature type="region of interest" description="Disordered" evidence="1">
    <location>
        <begin position="1"/>
        <end position="22"/>
    </location>
</feature>
<sequence>MSEDGGSQKEPEKSQRSKKERCTYNPRHLIALLGLVAADNPYQFASNAARLKVWDETAKAMRDQKGGLRNKHEALS</sequence>
<keyword evidence="3" id="KW-1185">Reference proteome</keyword>
<reference evidence="2 3" key="1">
    <citation type="journal article" date="2016" name="Nat. Commun.">
        <title>Extremotolerant tardigrade genome and improved radiotolerance of human cultured cells by tardigrade-unique protein.</title>
        <authorList>
            <person name="Hashimoto T."/>
            <person name="Horikawa D.D."/>
            <person name="Saito Y."/>
            <person name="Kuwahara H."/>
            <person name="Kozuka-Hata H."/>
            <person name="Shin-I T."/>
            <person name="Minakuchi Y."/>
            <person name="Ohishi K."/>
            <person name="Motoyama A."/>
            <person name="Aizu T."/>
            <person name="Enomoto A."/>
            <person name="Kondo K."/>
            <person name="Tanaka S."/>
            <person name="Hara Y."/>
            <person name="Koshikawa S."/>
            <person name="Sagara H."/>
            <person name="Miura T."/>
            <person name="Yokobori S."/>
            <person name="Miyagawa K."/>
            <person name="Suzuki Y."/>
            <person name="Kubo T."/>
            <person name="Oyama M."/>
            <person name="Kohara Y."/>
            <person name="Fujiyama A."/>
            <person name="Arakawa K."/>
            <person name="Katayama T."/>
            <person name="Toyoda A."/>
            <person name="Kunieda T."/>
        </authorList>
    </citation>
    <scope>NUCLEOTIDE SEQUENCE [LARGE SCALE GENOMIC DNA]</scope>
    <source>
        <strain evidence="2 3">YOKOZUNA-1</strain>
    </source>
</reference>